<gene>
    <name evidence="2" type="ORF">LCR_14830</name>
</gene>
<comment type="caution">
    <text evidence="2">The sequence shown here is derived from an EMBL/GenBank/DDBJ whole genome shotgun (WGS) entry which is preliminary data.</text>
</comment>
<dbReference type="InterPro" id="IPR036145">
    <property type="entry name" value="MinC_C_sf"/>
</dbReference>
<dbReference type="AlphaFoldDB" id="A0A175VIL2"/>
<dbReference type="EMBL" id="JMGO02000004">
    <property type="protein sequence ID" value="KXU80360.1"/>
    <property type="molecule type" value="Genomic_DNA"/>
</dbReference>
<evidence type="ECO:0000313" key="3">
    <source>
        <dbReference type="Proteomes" id="UP000078435"/>
    </source>
</evidence>
<dbReference type="InterPro" id="IPR005646">
    <property type="entry name" value="FapA"/>
</dbReference>
<dbReference type="InterPro" id="IPR046865">
    <property type="entry name" value="FapA_b_solenoid"/>
</dbReference>
<evidence type="ECO:0000313" key="2">
    <source>
        <dbReference type="EMBL" id="KXU80360.1"/>
    </source>
</evidence>
<dbReference type="Proteomes" id="UP000078435">
    <property type="component" value="Unassembled WGS sequence"/>
</dbReference>
<dbReference type="RefSeq" id="WP_061476315.1">
    <property type="nucleotide sequence ID" value="NZ_JMGO02000004.1"/>
</dbReference>
<dbReference type="Pfam" id="PF03961">
    <property type="entry name" value="FapA"/>
    <property type="match status" value="1"/>
</dbReference>
<sequence length="555" mass="60887">MLRKEWLLLSSDMEQVCLRIAAGLTKPVTEQDVQNLLLASNCRRYQPLTEGIKQAIALLNTLLADPAAPVSTTPIPIAQRHDARVTILVEKDRMKGIAQITADWGGKYLTLEQLQEAIAQSEIKQGVSEPLLMEAIQSAKEASPGSLLKLVVARGEPAVNGQDTRYERLVETPAERILKPQEREHGKVDLRDLGSIVTVKAGTQLMRRHPATAGIPGFTVTGQELPAKHGKDSPMMAGEGTFLSQEDPDLLIASRAGLPCREKSGMKVDEVLSVKQVDARHGHITFEGGLIVSGDINPGMKVSVSGDIVVGGFIEGGLIEAGGSITVRHGIIGRRNEQGEYLCQLNAQGEIHASYAQYTQLAAGGNIQIQSQLSHCYSRSGQDIRVGDSAMRKGNLLGGLSIANRLIISPVLGASAGNQTRLQILGGYFTHKEQEQQLKQRQQAGQQQLDKLKELVMRLVQLPSDKRNPETLRKLKPIRDQLLAEQNQLSDQLAANHEELQKLMAEMDIIATQHLFPGVEVEMAHHHNRVDIEHGPIHFCIREDQLLMNPYEGRK</sequence>
<reference evidence="2 3" key="1">
    <citation type="submission" date="2016-02" db="EMBL/GenBank/DDBJ databases">
        <title>Draft genome sequence of Aeromonas trota strain 1999lcr isolated from cerebrospinal fluid (CSF).</title>
        <authorList>
            <person name="Dallagassa C.B."/>
            <person name="Prediger K.C."/>
            <person name="Weiss V.A."/>
            <person name="Assis F.E."/>
            <person name="Baura V."/>
            <person name="Cruz L.M."/>
            <person name="Souza E.M."/>
            <person name="Pedrosa F.O."/>
            <person name="Fadel-Picheth C.M."/>
        </authorList>
    </citation>
    <scope>NUCLEOTIDE SEQUENCE [LARGE SCALE GENOMIC DNA]</scope>
    <source>
        <strain evidence="2 3">1999lcr</strain>
    </source>
</reference>
<accession>A0A175VIL2</accession>
<dbReference type="SUPFAM" id="SSF63848">
    <property type="entry name" value="Cell-division inhibitor MinC, C-terminal domain"/>
    <property type="match status" value="1"/>
</dbReference>
<protein>
    <recommendedName>
        <fullName evidence="1">Flagellar Assembly Protein A N-terminal region domain-containing protein</fullName>
    </recommendedName>
</protein>
<dbReference type="InterPro" id="IPR046866">
    <property type="entry name" value="FapA_N"/>
</dbReference>
<evidence type="ECO:0000259" key="1">
    <source>
        <dbReference type="Pfam" id="PF20250"/>
    </source>
</evidence>
<proteinExistence type="predicted"/>
<dbReference type="PANTHER" id="PTHR38032:SF1">
    <property type="entry name" value="RNA-BINDING PROTEIN KHPB N-TERMINAL DOMAIN-CONTAINING PROTEIN"/>
    <property type="match status" value="1"/>
</dbReference>
<dbReference type="PANTHER" id="PTHR38032">
    <property type="entry name" value="POLYMERASE-RELATED"/>
    <property type="match status" value="1"/>
</dbReference>
<name>A0A175VIL2_AEREN</name>
<dbReference type="Pfam" id="PF20250">
    <property type="entry name" value="FapA_N"/>
    <property type="match status" value="1"/>
</dbReference>
<dbReference type="GO" id="GO:0000902">
    <property type="term" value="P:cell morphogenesis"/>
    <property type="evidence" value="ECO:0007669"/>
    <property type="project" value="InterPro"/>
</dbReference>
<dbReference type="OrthoDB" id="5807941at2"/>
<feature type="domain" description="Flagellar Assembly Protein A N-terminal region" evidence="1">
    <location>
        <begin position="86"/>
        <end position="263"/>
    </location>
</feature>
<organism evidence="2 3">
    <name type="scientific">Aeromonas enteropelogenes</name>
    <name type="common">Aeromonas trota</name>
    <dbReference type="NCBI Taxonomy" id="29489"/>
    <lineage>
        <taxon>Bacteria</taxon>
        <taxon>Pseudomonadati</taxon>
        <taxon>Pseudomonadota</taxon>
        <taxon>Gammaproteobacteria</taxon>
        <taxon>Aeromonadales</taxon>
        <taxon>Aeromonadaceae</taxon>
        <taxon>Aeromonas</taxon>
    </lineage>
</organism>